<reference evidence="3" key="1">
    <citation type="submission" date="2024-10" db="EMBL/GenBank/DDBJ databases">
        <authorList>
            <person name="Ryan C."/>
        </authorList>
    </citation>
    <scope>NUCLEOTIDE SEQUENCE [LARGE SCALE GENOMIC DNA]</scope>
</reference>
<dbReference type="Pfam" id="PF14368">
    <property type="entry name" value="LTP_2"/>
    <property type="match status" value="1"/>
</dbReference>
<dbReference type="Gene3D" id="1.10.110.10">
    <property type="entry name" value="Plant lipid-transfer and hydrophobic proteins"/>
    <property type="match status" value="1"/>
</dbReference>
<dbReference type="InterPro" id="IPR016140">
    <property type="entry name" value="Bifunc_inhib/LTP/seed_store"/>
</dbReference>
<dbReference type="InterPro" id="IPR036312">
    <property type="entry name" value="Bifun_inhib/LTP/seed_sf"/>
</dbReference>
<keyword evidence="4" id="KW-1185">Reference proteome</keyword>
<gene>
    <name evidence="3" type="ORF">URODEC1_LOCUS57824</name>
</gene>
<evidence type="ECO:0000313" key="4">
    <source>
        <dbReference type="Proteomes" id="UP001497457"/>
    </source>
</evidence>
<name>A0ABC9ASQ1_9POAL</name>
<evidence type="ECO:0000256" key="1">
    <source>
        <dbReference type="SAM" id="SignalP"/>
    </source>
</evidence>
<dbReference type="Proteomes" id="UP001497457">
    <property type="component" value="Chromosome 22rd"/>
</dbReference>
<proteinExistence type="predicted"/>
<feature type="chain" id="PRO_5044889849" description="Bifunctional inhibitor/plant lipid transfer protein/seed storage helical domain-containing protein" evidence="1">
    <location>
        <begin position="19"/>
        <end position="189"/>
    </location>
</feature>
<dbReference type="PANTHER" id="PTHR33286:SF53">
    <property type="entry name" value="BIFUNCTIONAL INHIBITOR_PLANT LIPID TRANSFER PROTEIN_SEED STORAGE HELICAL DOMAIN-CONTAINING PROTEIN"/>
    <property type="match status" value="1"/>
</dbReference>
<feature type="signal peptide" evidence="1">
    <location>
        <begin position="1"/>
        <end position="18"/>
    </location>
</feature>
<evidence type="ECO:0000259" key="2">
    <source>
        <dbReference type="Pfam" id="PF14368"/>
    </source>
</evidence>
<accession>A0ABC9ASQ1</accession>
<dbReference type="AlphaFoldDB" id="A0ABC9ASQ1"/>
<dbReference type="PANTHER" id="PTHR33286">
    <property type="entry name" value="BIFUNCTIONAL INHIBITOR/LIPID-TRANSFER PROTEIN/SEED STORAGE 2S ALBUMIN SUPERFAMILY PROTEIN"/>
    <property type="match status" value="1"/>
</dbReference>
<dbReference type="EMBL" id="OZ075132">
    <property type="protein sequence ID" value="CAL4985149.1"/>
    <property type="molecule type" value="Genomic_DNA"/>
</dbReference>
<keyword evidence="1" id="KW-0732">Signal</keyword>
<feature type="domain" description="Bifunctional inhibitor/plant lipid transfer protein/seed storage helical" evidence="2">
    <location>
        <begin position="22"/>
        <end position="105"/>
    </location>
</feature>
<organism evidence="3 4">
    <name type="scientific">Urochloa decumbens</name>
    <dbReference type="NCBI Taxonomy" id="240449"/>
    <lineage>
        <taxon>Eukaryota</taxon>
        <taxon>Viridiplantae</taxon>
        <taxon>Streptophyta</taxon>
        <taxon>Embryophyta</taxon>
        <taxon>Tracheophyta</taxon>
        <taxon>Spermatophyta</taxon>
        <taxon>Magnoliopsida</taxon>
        <taxon>Liliopsida</taxon>
        <taxon>Poales</taxon>
        <taxon>Poaceae</taxon>
        <taxon>PACMAD clade</taxon>
        <taxon>Panicoideae</taxon>
        <taxon>Panicodae</taxon>
        <taxon>Paniceae</taxon>
        <taxon>Melinidinae</taxon>
        <taxon>Urochloa</taxon>
    </lineage>
</organism>
<evidence type="ECO:0000313" key="3">
    <source>
        <dbReference type="EMBL" id="CAL4985149.1"/>
    </source>
</evidence>
<protein>
    <recommendedName>
        <fullName evidence="2">Bifunctional inhibitor/plant lipid transfer protein/seed storage helical domain-containing protein</fullName>
    </recommendedName>
</protein>
<sequence length="189" mass="21732">MLPLWKVTFLLLVVFVMASPHHVVISKRTICTKKQKEKILEKCNYFIQPGYPIYLVSRDSPCCAAVREVQDRDMECVIMMLTRQQKTQYSVKKIRALHRLCELPSLPKMIGTCTTEQKDAVLQDCKKFIVPGNQRRRLVPIMGQPCCNGVNKVPKKGVKIDMQCVVELLTDEEKNHHDVSKILNLPNHC</sequence>